<dbReference type="Proteomes" id="UP000799428">
    <property type="component" value="Unassembled WGS sequence"/>
</dbReference>
<name>A0A6G1KKV4_9PLEO</name>
<dbReference type="OrthoDB" id="5230585at2759"/>
<proteinExistence type="predicted"/>
<organism evidence="2 3">
    <name type="scientific">Pleomassaria siparia CBS 279.74</name>
    <dbReference type="NCBI Taxonomy" id="1314801"/>
    <lineage>
        <taxon>Eukaryota</taxon>
        <taxon>Fungi</taxon>
        <taxon>Dikarya</taxon>
        <taxon>Ascomycota</taxon>
        <taxon>Pezizomycotina</taxon>
        <taxon>Dothideomycetes</taxon>
        <taxon>Pleosporomycetidae</taxon>
        <taxon>Pleosporales</taxon>
        <taxon>Pleomassariaceae</taxon>
        <taxon>Pleomassaria</taxon>
    </lineage>
</organism>
<sequence>MGGLYELLLHGKPLFTRTMIEDAEKIWTDVNTGVLVQGAEYKVPVHFDHDHSEKVSLQVPECASDQQRVLDFDDYQTVCKHIAANSTVRPAFSLRTIPSRHLRDKTCFIQPSDEVTWETLREEWERNPASQRLKMLIDRHADRLQHVDQIVCFALGALDKTRKREYTQHLAACTIRDALEGPPGCSGGKKIAKILAQDPTYCDNCTSILLRSTGIETTTGFEGTLQVTENTLVVCISPSAPICQMLADLAFEAGRKMPIAMLCNDIDDDNYDEQNHHLSPHPARYPTADGPTQRLIEYKNACVEDIFTDFPDNITFDGHRYTSAEDWRADPPPVGPRMESVYAKETGERIEQLKAESRICVRGRNRSLFGDLRLYVRKGGGG</sequence>
<evidence type="ECO:0000313" key="2">
    <source>
        <dbReference type="EMBL" id="KAF2713430.1"/>
    </source>
</evidence>
<dbReference type="AlphaFoldDB" id="A0A6G1KKV4"/>
<gene>
    <name evidence="2" type="ORF">K504DRAFT_450128</name>
</gene>
<keyword evidence="3" id="KW-1185">Reference proteome</keyword>
<evidence type="ECO:0000313" key="3">
    <source>
        <dbReference type="Proteomes" id="UP000799428"/>
    </source>
</evidence>
<dbReference type="Pfam" id="PF07985">
    <property type="entry name" value="SRR1"/>
    <property type="match status" value="1"/>
</dbReference>
<feature type="domain" description="SRR1-like" evidence="1">
    <location>
        <begin position="137"/>
        <end position="279"/>
    </location>
</feature>
<dbReference type="PANTHER" id="PTHR42080:SF1">
    <property type="entry name" value="SRR1-LIKE DOMAIN-CONTAINING PROTEIN"/>
    <property type="match status" value="1"/>
</dbReference>
<dbReference type="EMBL" id="MU005765">
    <property type="protein sequence ID" value="KAF2713430.1"/>
    <property type="molecule type" value="Genomic_DNA"/>
</dbReference>
<dbReference type="InterPro" id="IPR012942">
    <property type="entry name" value="SRR1-like"/>
</dbReference>
<evidence type="ECO:0000259" key="1">
    <source>
        <dbReference type="Pfam" id="PF07985"/>
    </source>
</evidence>
<dbReference type="PANTHER" id="PTHR42080">
    <property type="entry name" value="SRR1 DOMAIN-CONTAINING PROTEIN"/>
    <property type="match status" value="1"/>
</dbReference>
<protein>
    <recommendedName>
        <fullName evidence="1">SRR1-like domain-containing protein</fullName>
    </recommendedName>
</protein>
<accession>A0A6G1KKV4</accession>
<reference evidence="2" key="1">
    <citation type="journal article" date="2020" name="Stud. Mycol.">
        <title>101 Dothideomycetes genomes: a test case for predicting lifestyles and emergence of pathogens.</title>
        <authorList>
            <person name="Haridas S."/>
            <person name="Albert R."/>
            <person name="Binder M."/>
            <person name="Bloem J."/>
            <person name="Labutti K."/>
            <person name="Salamov A."/>
            <person name="Andreopoulos B."/>
            <person name="Baker S."/>
            <person name="Barry K."/>
            <person name="Bills G."/>
            <person name="Bluhm B."/>
            <person name="Cannon C."/>
            <person name="Castanera R."/>
            <person name="Culley D."/>
            <person name="Daum C."/>
            <person name="Ezra D."/>
            <person name="Gonzalez J."/>
            <person name="Henrissat B."/>
            <person name="Kuo A."/>
            <person name="Liang C."/>
            <person name="Lipzen A."/>
            <person name="Lutzoni F."/>
            <person name="Magnuson J."/>
            <person name="Mondo S."/>
            <person name="Nolan M."/>
            <person name="Ohm R."/>
            <person name="Pangilinan J."/>
            <person name="Park H.-J."/>
            <person name="Ramirez L."/>
            <person name="Alfaro M."/>
            <person name="Sun H."/>
            <person name="Tritt A."/>
            <person name="Yoshinaga Y."/>
            <person name="Zwiers L.-H."/>
            <person name="Turgeon B."/>
            <person name="Goodwin S."/>
            <person name="Spatafora J."/>
            <person name="Crous P."/>
            <person name="Grigoriev I."/>
        </authorList>
    </citation>
    <scope>NUCLEOTIDE SEQUENCE</scope>
    <source>
        <strain evidence="2">CBS 279.74</strain>
    </source>
</reference>